<name>A0A6P1KFI4_FAUOS</name>
<evidence type="ECO:0008006" key="2">
    <source>
        <dbReference type="Google" id="ProtNLM"/>
    </source>
</evidence>
<sequence>MININWQEIRPYQGSQNTAFEELICQLARVEFEGQGKFTRIAAPDGGVEAIYEMPDTTLYGWQAKYFVNSFTSNQWSDIEDSLIDSLNNYPNLIKYYVCVPVDRNNPFMEGRKSFLQKWNEHVAKWKNLSEAQGRNLEIEFWGSYELLLMLSKPENAGKLSFWFSQKELSESWFKNQNRKSIATLGKRYTPELNIELPIAMNFEALARTTWFKQECSKNFDKLLVNILQELSYIYDLTDFNKKINQVLDLLRIRLNLSNYHDTKTLPIELLLTEIDLAIKSCQETISENSISHSNEEHIEKIIDNLYELKAQINSDEIHLFNGNVLWLNGEAGVGKSHLIADFINGYSKDSLASILLLGQDFIEKSNFEHQIMNRQLELTFDFQHFLSILDTIAETQRQRVIIAIDALNEGAGKELWPSQLNSLITQLRDYPRIGLILSVRNTYQSIITKELSKVSRQVITEVTHYGFENHEFEAVQTYFAYYGFPLPTVPLLNSEFSNPLYLGLLCESLKNNGLDELPKGYQGFNQLVFSYVKGIQRKISDELDEDESLRLVERAIKVLVAYEVQNKVSYIDYLLAKRLISEELCKDISDVHAKKFVDYLIKEGVLSKNIFHSDENESIYFTYERIGDYLQCDLILQGIFCESDFLEWFNTELAQTYLENYHMYRGFWEALSVLLPEKLGIEIFEVLNNTSLNRNQLVSLVIKSIPWRVIATLNPEKMRTFLKANFGKNHTYQWFNLLFQLSAEPNHPFNATYLTDILFPMSLADRDAHWTTKISHLDDYPPINQLLLWCETYSFDENLDLESIFLAGLILCWLFTSTNIKERNRSVKALAYILRNRLAIAQRLLTQFIDVNDPYIFEGLLSATYGALKHSDNLNDLPELGNFVYESIFDVQENKEVYPNILVRKYAKLIVETALSNKPEHFESHLKTIMKNITPPYNASFPEKLPDNQEIDEKYTTPAHKTILRSMTTEYGRGMCGYGDFGRYTFESAFSRWKYYQDNQPIRIVNADLLSNYACELVFDKYGYDAKKHEAFDDTTYRYNNRSENQIERIGKKYQWLAFFEVLARVMDNFQAPIEEDSPMAWMDNFDEFSLPKVEISLQLRDKIHLFVNETKQIPKLICTLDWNKSHSNWISDDSDLPEIQSLIEFEIDSEPWLVLQRYVDFDEPRNFGELKDNKKRLWLQIRSYFIPSKGINKSLEWLKSQNFSGRWMPESTEQYETNLTKFFEGKVEQFSWETVQPGIGREQTDEIKLDVLPSVDTHIWESTYGNDSCHLFAPCRELYQGLKMSSSLKKGYWLDKNHDLVSFSPLKENDYANLIVIKKAALLDFLKQNKLKIFWTVLGEKQAWQSKWDVFNEVLEISGVYHLNRGNSLIGSLNTQHKVFEK</sequence>
<proteinExistence type="predicted"/>
<geneLocation type="plasmid" evidence="1">
    <name>p1</name>
</geneLocation>
<evidence type="ECO:0000313" key="1">
    <source>
        <dbReference type="EMBL" id="QHG10778.1"/>
    </source>
</evidence>
<reference evidence="1" key="1">
    <citation type="journal article" date="2020" name="Microbiol. Resour. Announc.">
        <title>Complete Genome Sequence of Moraxella osloensis Strain YV1, Isolated from an Australian Wastewater Treatment Plant.</title>
        <authorList>
            <person name="Batinovic S."/>
            <person name="Rice D.T.F."/>
            <person name="Seviour R.J."/>
            <person name="Petrovski S."/>
        </authorList>
    </citation>
    <scope>NUCLEOTIDE SEQUENCE</scope>
    <source>
        <strain evidence="1">YV1</strain>
    </source>
</reference>
<dbReference type="SUPFAM" id="SSF52540">
    <property type="entry name" value="P-loop containing nucleoside triphosphate hydrolases"/>
    <property type="match status" value="1"/>
</dbReference>
<keyword evidence="1" id="KW-0614">Plasmid</keyword>
<accession>A0A6P1KFI4</accession>
<dbReference type="EMBL" id="CP047227">
    <property type="protein sequence ID" value="QHG10778.1"/>
    <property type="molecule type" value="Genomic_DNA"/>
</dbReference>
<organism evidence="1">
    <name type="scientific">Faucicola osloensis</name>
    <name type="common">Moraxella osloensis</name>
    <dbReference type="NCBI Taxonomy" id="34062"/>
    <lineage>
        <taxon>Bacteria</taxon>
        <taxon>Pseudomonadati</taxon>
        <taxon>Pseudomonadota</taxon>
        <taxon>Gammaproteobacteria</taxon>
        <taxon>Moraxellales</taxon>
        <taxon>Moraxellaceae</taxon>
        <taxon>Faucicola</taxon>
    </lineage>
</organism>
<gene>
    <name evidence="1" type="ORF">GSF12_12370</name>
</gene>
<dbReference type="InterPro" id="IPR027417">
    <property type="entry name" value="P-loop_NTPase"/>
</dbReference>
<protein>
    <recommendedName>
        <fullName evidence="2">NACHT domain-containing protein</fullName>
    </recommendedName>
</protein>